<dbReference type="AlphaFoldDB" id="A0A8T0PGK4"/>
<keyword evidence="3" id="KW-0342">GTP-binding</keyword>
<organism evidence="5 6">
    <name type="scientific">Panicum virgatum</name>
    <name type="common">Blackwell switchgrass</name>
    <dbReference type="NCBI Taxonomy" id="38727"/>
    <lineage>
        <taxon>Eukaryota</taxon>
        <taxon>Viridiplantae</taxon>
        <taxon>Streptophyta</taxon>
        <taxon>Embryophyta</taxon>
        <taxon>Tracheophyta</taxon>
        <taxon>Spermatophyta</taxon>
        <taxon>Magnoliopsida</taxon>
        <taxon>Liliopsida</taxon>
        <taxon>Poales</taxon>
        <taxon>Poaceae</taxon>
        <taxon>PACMAD clade</taxon>
        <taxon>Panicoideae</taxon>
        <taxon>Panicodae</taxon>
        <taxon>Paniceae</taxon>
        <taxon>Panicinae</taxon>
        <taxon>Panicum</taxon>
        <taxon>Panicum sect. Hiantes</taxon>
    </lineage>
</organism>
<keyword evidence="2" id="KW-0648">Protein biosynthesis</keyword>
<evidence type="ECO:0000313" key="5">
    <source>
        <dbReference type="EMBL" id="KAG2560730.1"/>
    </source>
</evidence>
<evidence type="ECO:0000256" key="2">
    <source>
        <dbReference type="ARBA" id="ARBA00022917"/>
    </source>
</evidence>
<keyword evidence="6" id="KW-1185">Reference proteome</keyword>
<dbReference type="InterPro" id="IPR050543">
    <property type="entry name" value="eIF2G"/>
</dbReference>
<dbReference type="GO" id="GO:0005829">
    <property type="term" value="C:cytosol"/>
    <property type="evidence" value="ECO:0007669"/>
    <property type="project" value="TreeGrafter"/>
</dbReference>
<dbReference type="InterPro" id="IPR027417">
    <property type="entry name" value="P-loop_NTPase"/>
</dbReference>
<feature type="compositionally biased region" description="Low complexity" evidence="4">
    <location>
        <begin position="196"/>
        <end position="212"/>
    </location>
</feature>
<name>A0A8T0PGK4_PANVG</name>
<dbReference type="GO" id="GO:0005525">
    <property type="term" value="F:GTP binding"/>
    <property type="evidence" value="ECO:0007669"/>
    <property type="project" value="UniProtKB-KW"/>
</dbReference>
<feature type="region of interest" description="Disordered" evidence="4">
    <location>
        <begin position="33"/>
        <end position="57"/>
    </location>
</feature>
<dbReference type="PANTHER" id="PTHR42854">
    <property type="entry name" value="EUKARYOTIC TRANSLATION INITIATION FACTOR 2 SUBUNIT 3 FAMILY MEMBER"/>
    <property type="match status" value="1"/>
</dbReference>
<dbReference type="Proteomes" id="UP000823388">
    <property type="component" value="Chromosome 8K"/>
</dbReference>
<sequence length="212" mass="22040">MGGAASRGIKAAAGDEGDINLQAHATYVAVEPTRPRGRPSTFRPRRYSSRSAGPKMARRGLMEQDLSKFELEVGKLHPLTPEVISRQATINIGTIGHVAHRKCTVVKAISGVPTVRFKNELERNITIKPGPVDVDGEQHVGALPPRGVVGSDHGGGVLDGCGPGGVCEVEQHGAVAGAAVLRPHGRALPGGRDGTTSRSGWTRAAASAASTR</sequence>
<proteinExistence type="predicted"/>
<evidence type="ECO:0000256" key="3">
    <source>
        <dbReference type="ARBA" id="ARBA00023134"/>
    </source>
</evidence>
<gene>
    <name evidence="5" type="ORF">PVAP13_8KG082400</name>
</gene>
<dbReference type="GO" id="GO:0000049">
    <property type="term" value="F:tRNA binding"/>
    <property type="evidence" value="ECO:0007669"/>
    <property type="project" value="TreeGrafter"/>
</dbReference>
<evidence type="ECO:0000313" key="6">
    <source>
        <dbReference type="Proteomes" id="UP000823388"/>
    </source>
</evidence>
<evidence type="ECO:0000256" key="4">
    <source>
        <dbReference type="SAM" id="MobiDB-lite"/>
    </source>
</evidence>
<feature type="region of interest" description="Disordered" evidence="4">
    <location>
        <begin position="185"/>
        <end position="212"/>
    </location>
</feature>
<reference evidence="5 6" key="1">
    <citation type="submission" date="2020-05" db="EMBL/GenBank/DDBJ databases">
        <title>WGS assembly of Panicum virgatum.</title>
        <authorList>
            <person name="Lovell J.T."/>
            <person name="Jenkins J."/>
            <person name="Shu S."/>
            <person name="Juenger T.E."/>
            <person name="Schmutz J."/>
        </authorList>
    </citation>
    <scope>NUCLEOTIDE SEQUENCE [LARGE SCALE GENOMIC DNA]</scope>
    <source>
        <strain evidence="6">cv. AP13</strain>
    </source>
</reference>
<dbReference type="GO" id="GO:0001731">
    <property type="term" value="P:formation of translation preinitiation complex"/>
    <property type="evidence" value="ECO:0007669"/>
    <property type="project" value="TreeGrafter"/>
</dbReference>
<protein>
    <submittedName>
        <fullName evidence="5">Uncharacterized protein</fullName>
    </submittedName>
</protein>
<keyword evidence="1" id="KW-0547">Nucleotide-binding</keyword>
<dbReference type="GO" id="GO:0005850">
    <property type="term" value="C:eukaryotic translation initiation factor 2 complex"/>
    <property type="evidence" value="ECO:0007669"/>
    <property type="project" value="TreeGrafter"/>
</dbReference>
<comment type="caution">
    <text evidence="5">The sequence shown here is derived from an EMBL/GenBank/DDBJ whole genome shotgun (WGS) entry which is preliminary data.</text>
</comment>
<dbReference type="PANTHER" id="PTHR42854:SF3">
    <property type="entry name" value="EUKARYOTIC TRANSLATION INITIATION FACTOR 2 SUBUNIT 3-RELATED"/>
    <property type="match status" value="1"/>
</dbReference>
<dbReference type="EMBL" id="CM029051">
    <property type="protein sequence ID" value="KAG2560730.1"/>
    <property type="molecule type" value="Genomic_DNA"/>
</dbReference>
<evidence type="ECO:0000256" key="1">
    <source>
        <dbReference type="ARBA" id="ARBA00022741"/>
    </source>
</evidence>
<dbReference type="GO" id="GO:0003743">
    <property type="term" value="F:translation initiation factor activity"/>
    <property type="evidence" value="ECO:0007669"/>
    <property type="project" value="TreeGrafter"/>
</dbReference>
<dbReference type="Gene3D" id="3.40.50.300">
    <property type="entry name" value="P-loop containing nucleotide triphosphate hydrolases"/>
    <property type="match status" value="1"/>
</dbReference>
<accession>A0A8T0PGK4</accession>